<evidence type="ECO:0000313" key="2">
    <source>
        <dbReference type="EMBL" id="VFU21782.1"/>
    </source>
</evidence>
<gene>
    <name evidence="2" type="ORF">SVIM_LOCUS16631</name>
</gene>
<organism evidence="2">
    <name type="scientific">Salix viminalis</name>
    <name type="common">Common osier</name>
    <name type="synonym">Basket willow</name>
    <dbReference type="NCBI Taxonomy" id="40686"/>
    <lineage>
        <taxon>Eukaryota</taxon>
        <taxon>Viridiplantae</taxon>
        <taxon>Streptophyta</taxon>
        <taxon>Embryophyta</taxon>
        <taxon>Tracheophyta</taxon>
        <taxon>Spermatophyta</taxon>
        <taxon>Magnoliopsida</taxon>
        <taxon>eudicotyledons</taxon>
        <taxon>Gunneridae</taxon>
        <taxon>Pentapetalae</taxon>
        <taxon>rosids</taxon>
        <taxon>fabids</taxon>
        <taxon>Malpighiales</taxon>
        <taxon>Salicaceae</taxon>
        <taxon>Saliceae</taxon>
        <taxon>Salix</taxon>
    </lineage>
</organism>
<proteinExistence type="predicted"/>
<dbReference type="EMBL" id="CAADRP010000014">
    <property type="protein sequence ID" value="VFU21782.1"/>
    <property type="molecule type" value="Genomic_DNA"/>
</dbReference>
<evidence type="ECO:0000256" key="1">
    <source>
        <dbReference type="SAM" id="Phobius"/>
    </source>
</evidence>
<dbReference type="AlphaFoldDB" id="A0A6N2K1Q9"/>
<keyword evidence="1" id="KW-0472">Membrane</keyword>
<sequence>MEAFAVRGACLLFAGISFLALIFFLVSKRNGLQLEEVEKILETGFMSCSSSTWKRIDSTVSAQRSVSASQYLSSCAGDGHPWPMIGENESRNVNVLSCGFSFAGYLWIDPTR</sequence>
<keyword evidence="1" id="KW-1133">Transmembrane helix</keyword>
<name>A0A6N2K1Q9_SALVM</name>
<feature type="transmembrane region" description="Helical" evidence="1">
    <location>
        <begin position="6"/>
        <end position="26"/>
    </location>
</feature>
<keyword evidence="1" id="KW-0812">Transmembrane</keyword>
<reference evidence="2" key="1">
    <citation type="submission" date="2019-03" db="EMBL/GenBank/DDBJ databases">
        <authorList>
            <person name="Mank J."/>
            <person name="Almeida P."/>
        </authorList>
    </citation>
    <scope>NUCLEOTIDE SEQUENCE</scope>
    <source>
        <strain evidence="2">78183</strain>
    </source>
</reference>
<protein>
    <submittedName>
        <fullName evidence="2">Uncharacterized protein</fullName>
    </submittedName>
</protein>
<accession>A0A6N2K1Q9</accession>